<dbReference type="AlphaFoldDB" id="E3CZQ7"/>
<dbReference type="InterPro" id="IPR027417">
    <property type="entry name" value="P-loop_NTPase"/>
</dbReference>
<comment type="similarity">
    <text evidence="1">Belongs to the ABC transporter superfamily.</text>
</comment>
<dbReference type="GO" id="GO:0015658">
    <property type="term" value="F:branched-chain amino acid transmembrane transporter activity"/>
    <property type="evidence" value="ECO:0007669"/>
    <property type="project" value="TreeGrafter"/>
</dbReference>
<dbReference type="GO" id="GO:0005524">
    <property type="term" value="F:ATP binding"/>
    <property type="evidence" value="ECO:0007669"/>
    <property type="project" value="UniProtKB-KW"/>
</dbReference>
<keyword evidence="4 7" id="KW-0067">ATP-binding</keyword>
<evidence type="ECO:0000256" key="5">
    <source>
        <dbReference type="ARBA" id="ARBA00022970"/>
    </source>
</evidence>
<dbReference type="InterPro" id="IPR052156">
    <property type="entry name" value="BCAA_Transport_ATP-bd_LivF"/>
</dbReference>
<evidence type="ECO:0000256" key="3">
    <source>
        <dbReference type="ARBA" id="ARBA00022741"/>
    </source>
</evidence>
<dbReference type="EMBL" id="CM001022">
    <property type="protein sequence ID" value="EFQ24689.1"/>
    <property type="molecule type" value="Genomic_DNA"/>
</dbReference>
<dbReference type="PROSITE" id="PS00211">
    <property type="entry name" value="ABC_TRANSPORTER_1"/>
    <property type="match status" value="1"/>
</dbReference>
<dbReference type="Proteomes" id="UP000005096">
    <property type="component" value="Chromosome"/>
</dbReference>
<sequence length="244" mass="26658">MSQERTPLLSVRNLVVNYGAIKALQGLDLDVYAGEIVAVIGANGAGKSTLMNAVMGSVPRAGGEVFLEGRSLPTKSFQVVTSGVSISPEGRKVFAPLTTYENLRMGAFPQKSETDIQGDLRKVYDLFPRLEERKDQYAGTLSGGEQQMLAIGRALMARPRVLLLDEPSLGLAPIIIKEIFKELKRVNQEMGLTILIVEQNAKQALMLSHRAYVIQTGHLLMEGPSQELLHNPEIEAAYLGGKKR</sequence>
<dbReference type="PaxDb" id="584708-Apau_2282"/>
<name>E3CZQ7_9BACT</name>
<organism evidence="7 8">
    <name type="scientific">Aminomonas paucivorans DSM 12260</name>
    <dbReference type="NCBI Taxonomy" id="584708"/>
    <lineage>
        <taxon>Bacteria</taxon>
        <taxon>Thermotogati</taxon>
        <taxon>Synergistota</taxon>
        <taxon>Synergistia</taxon>
        <taxon>Synergistales</taxon>
        <taxon>Synergistaceae</taxon>
        <taxon>Aminomonas</taxon>
    </lineage>
</organism>
<dbReference type="GO" id="GO:0016887">
    <property type="term" value="F:ATP hydrolysis activity"/>
    <property type="evidence" value="ECO:0007669"/>
    <property type="project" value="InterPro"/>
</dbReference>
<dbReference type="HOGENOM" id="CLU_000604_1_2_0"/>
<dbReference type="Pfam" id="PF00005">
    <property type="entry name" value="ABC_tran"/>
    <property type="match status" value="1"/>
</dbReference>
<reference evidence="7 8" key="1">
    <citation type="journal article" date="2010" name="Stand. Genomic Sci.">
        <title>Non-contiguous finished genome sequence of Aminomonas paucivorans type strain (GLU-3).</title>
        <authorList>
            <person name="Pitluck S."/>
            <person name="Yasawong M."/>
            <person name="Held B."/>
            <person name="Lapidus A."/>
            <person name="Nolan M."/>
            <person name="Copeland A."/>
            <person name="Lucas S."/>
            <person name="Del Rio T.G."/>
            <person name="Tice H."/>
            <person name="Cheng J.F."/>
            <person name="Chertkov O."/>
            <person name="Goodwin L."/>
            <person name="Tapia R."/>
            <person name="Han C."/>
            <person name="Liolios K."/>
            <person name="Ivanova N."/>
            <person name="Mavromatis K."/>
            <person name="Ovchinnikova G."/>
            <person name="Pati A."/>
            <person name="Chen A."/>
            <person name="Palaniappan K."/>
            <person name="Land M."/>
            <person name="Hauser L."/>
            <person name="Chang Y.J."/>
            <person name="Jeffries C.D."/>
            <person name="Pukall R."/>
            <person name="Spring S."/>
            <person name="Rohde M."/>
            <person name="Sikorski J."/>
            <person name="Goker M."/>
            <person name="Woyke T."/>
            <person name="Bristow J."/>
            <person name="Eisen J.A."/>
            <person name="Markowitz V."/>
            <person name="Hugenholtz P."/>
            <person name="Kyrpides N.C."/>
            <person name="Klenk H.P."/>
        </authorList>
    </citation>
    <scope>NUCLEOTIDE SEQUENCE [LARGE SCALE GENOMIC DNA]</scope>
    <source>
        <strain evidence="7 8">DSM 12260</strain>
    </source>
</reference>
<evidence type="ECO:0000259" key="6">
    <source>
        <dbReference type="PROSITE" id="PS50893"/>
    </source>
</evidence>
<dbReference type="InterPro" id="IPR017871">
    <property type="entry name" value="ABC_transporter-like_CS"/>
</dbReference>
<keyword evidence="5" id="KW-0029">Amino-acid transport</keyword>
<evidence type="ECO:0000256" key="1">
    <source>
        <dbReference type="ARBA" id="ARBA00005417"/>
    </source>
</evidence>
<dbReference type="CDD" id="cd03224">
    <property type="entry name" value="ABC_TM1139_LivF_branched"/>
    <property type="match status" value="1"/>
</dbReference>
<dbReference type="RefSeq" id="WP_006301930.1">
    <property type="nucleotide sequence ID" value="NZ_CM001022.1"/>
</dbReference>
<dbReference type="Gene3D" id="3.40.50.300">
    <property type="entry name" value="P-loop containing nucleotide triphosphate hydrolases"/>
    <property type="match status" value="1"/>
</dbReference>
<protein>
    <submittedName>
        <fullName evidence="7">Amino acid/amide ABC transporter ATP-binding protein 2, HAAT family</fullName>
    </submittedName>
</protein>
<keyword evidence="8" id="KW-1185">Reference proteome</keyword>
<dbReference type="InterPro" id="IPR003593">
    <property type="entry name" value="AAA+_ATPase"/>
</dbReference>
<accession>E3CZQ7</accession>
<keyword evidence="2" id="KW-0813">Transport</keyword>
<keyword evidence="3" id="KW-0547">Nucleotide-binding</keyword>
<dbReference type="PROSITE" id="PS50893">
    <property type="entry name" value="ABC_TRANSPORTER_2"/>
    <property type="match status" value="1"/>
</dbReference>
<dbReference type="PANTHER" id="PTHR43820:SF4">
    <property type="entry name" value="HIGH-AFFINITY BRANCHED-CHAIN AMINO ACID TRANSPORT ATP-BINDING PROTEIN LIVF"/>
    <property type="match status" value="1"/>
</dbReference>
<dbReference type="SUPFAM" id="SSF52540">
    <property type="entry name" value="P-loop containing nucleoside triphosphate hydrolases"/>
    <property type="match status" value="1"/>
</dbReference>
<evidence type="ECO:0000256" key="2">
    <source>
        <dbReference type="ARBA" id="ARBA00022448"/>
    </source>
</evidence>
<evidence type="ECO:0000313" key="8">
    <source>
        <dbReference type="Proteomes" id="UP000005096"/>
    </source>
</evidence>
<dbReference type="STRING" id="584708.Apau_2282"/>
<gene>
    <name evidence="7" type="ORF">Apau_2282</name>
</gene>
<proteinExistence type="inferred from homology"/>
<dbReference type="GO" id="GO:0015807">
    <property type="term" value="P:L-amino acid transport"/>
    <property type="evidence" value="ECO:0007669"/>
    <property type="project" value="TreeGrafter"/>
</dbReference>
<dbReference type="eggNOG" id="COG0410">
    <property type="taxonomic scope" value="Bacteria"/>
</dbReference>
<feature type="domain" description="ABC transporter" evidence="6">
    <location>
        <begin position="9"/>
        <end position="241"/>
    </location>
</feature>
<dbReference type="SMART" id="SM00382">
    <property type="entry name" value="AAA"/>
    <property type="match status" value="1"/>
</dbReference>
<evidence type="ECO:0000313" key="7">
    <source>
        <dbReference type="EMBL" id="EFQ24689.1"/>
    </source>
</evidence>
<evidence type="ECO:0000256" key="4">
    <source>
        <dbReference type="ARBA" id="ARBA00022840"/>
    </source>
</evidence>
<dbReference type="OrthoDB" id="2715at2"/>
<dbReference type="InterPro" id="IPR003439">
    <property type="entry name" value="ABC_transporter-like_ATP-bd"/>
</dbReference>
<dbReference type="PANTHER" id="PTHR43820">
    <property type="entry name" value="HIGH-AFFINITY BRANCHED-CHAIN AMINO ACID TRANSPORT ATP-BINDING PROTEIN LIVF"/>
    <property type="match status" value="1"/>
</dbReference>